<proteinExistence type="predicted"/>
<comment type="caution">
    <text evidence="8">The sequence shown here is derived from an EMBL/GenBank/DDBJ whole genome shotgun (WGS) entry which is preliminary data.</text>
</comment>
<dbReference type="PROSITE" id="PS50869">
    <property type="entry name" value="BRICHOS"/>
    <property type="match status" value="1"/>
</dbReference>
<keyword evidence="2" id="KW-0964">Secreted</keyword>
<dbReference type="Gene3D" id="3.30.390.150">
    <property type="match status" value="1"/>
</dbReference>
<name>A0A226MNT5_CALSU</name>
<feature type="domain" description="BRICHOS" evidence="7">
    <location>
        <begin position="63"/>
        <end position="161"/>
    </location>
</feature>
<evidence type="ECO:0000256" key="4">
    <source>
        <dbReference type="ARBA" id="ARBA00023157"/>
    </source>
</evidence>
<keyword evidence="3" id="KW-0732">Signal</keyword>
<dbReference type="GO" id="GO:0005576">
    <property type="term" value="C:extracellular region"/>
    <property type="evidence" value="ECO:0007669"/>
    <property type="project" value="UniProtKB-SubCell"/>
</dbReference>
<dbReference type="InterPro" id="IPR051772">
    <property type="entry name" value="Gastrokine"/>
</dbReference>
<dbReference type="Pfam" id="PF04089">
    <property type="entry name" value="BRICHOS"/>
    <property type="match status" value="1"/>
</dbReference>
<sequence>MSVQRNCVLRTQQKWDLNVLITILMHPNTKLKKSYFLPAPNNEYVTGSMTIDNKRNYADVHVRSGLYSSDTIFDYQHGYIATRLFSRHACFLLKINEASIPELQELGRQAFERQTMKKIYSPRVMWVEYQPGNSMFGSIKEWFLYGKPIEQLCKGLPLYKVSKIEHSSLVNTGILSLKIPLFFVFVLALNNSNACANAGIPSILGINICERIARNY</sequence>
<accession>A0A226MNT5</accession>
<dbReference type="SMART" id="SM01039">
    <property type="entry name" value="BRICHOS"/>
    <property type="match status" value="1"/>
</dbReference>
<comment type="subcellular location">
    <subcellularLocation>
        <location evidence="1">Secreted</location>
    </subcellularLocation>
</comment>
<evidence type="ECO:0000256" key="1">
    <source>
        <dbReference type="ARBA" id="ARBA00004613"/>
    </source>
</evidence>
<protein>
    <recommendedName>
        <fullName evidence="5">Gastrokine-2</fullName>
    </recommendedName>
    <alternativeName>
        <fullName evidence="6">Blottin</fullName>
    </alternativeName>
</protein>
<dbReference type="Proteomes" id="UP000198323">
    <property type="component" value="Unassembled WGS sequence"/>
</dbReference>
<gene>
    <name evidence="8" type="ORF">ASZ78_005397</name>
</gene>
<dbReference type="FunFam" id="3.30.390.150:FF:000004">
    <property type="entry name" value="Gastrokine 2"/>
    <property type="match status" value="1"/>
</dbReference>
<evidence type="ECO:0000256" key="2">
    <source>
        <dbReference type="ARBA" id="ARBA00022525"/>
    </source>
</evidence>
<dbReference type="STRING" id="9009.A0A226MNT5"/>
<evidence type="ECO:0000313" key="9">
    <source>
        <dbReference type="Proteomes" id="UP000198323"/>
    </source>
</evidence>
<evidence type="ECO:0000256" key="6">
    <source>
        <dbReference type="ARBA" id="ARBA00079996"/>
    </source>
</evidence>
<evidence type="ECO:0000259" key="7">
    <source>
        <dbReference type="PROSITE" id="PS50869"/>
    </source>
</evidence>
<evidence type="ECO:0000256" key="3">
    <source>
        <dbReference type="ARBA" id="ARBA00022729"/>
    </source>
</evidence>
<dbReference type="AlphaFoldDB" id="A0A226MNT5"/>
<keyword evidence="9" id="KW-1185">Reference proteome</keyword>
<evidence type="ECO:0000313" key="8">
    <source>
        <dbReference type="EMBL" id="OXB56947.1"/>
    </source>
</evidence>
<keyword evidence="4" id="KW-1015">Disulfide bond</keyword>
<reference evidence="8 9" key="1">
    <citation type="submission" date="2016-07" db="EMBL/GenBank/DDBJ databases">
        <title>Disparate Historic Effective Population Sizes Predicted by Modern Levels of Genome Diversity for the Scaled Quail (Callipepla squamata) and the Northern Bobwhite (Colinus virginianus): Inferences from First and Second Generation Draft Genome Assemblies for Sympatric New World Quail.</title>
        <authorList>
            <person name="Oldeschulte D.L."/>
            <person name="Halley Y.A."/>
            <person name="Bhattarai E.K."/>
            <person name="Brashear W.A."/>
            <person name="Hill J."/>
            <person name="Metz R.P."/>
            <person name="Johnson C.D."/>
            <person name="Rollins D."/>
            <person name="Peterson M.J."/>
            <person name="Bickhart D.M."/>
            <person name="Decker J.E."/>
            <person name="Seabury C.M."/>
        </authorList>
    </citation>
    <scope>NUCLEOTIDE SEQUENCE [LARGE SCALE GENOMIC DNA]</scope>
    <source>
        <strain evidence="8 9">Texas</strain>
        <tissue evidence="8">Leg muscle</tissue>
    </source>
</reference>
<dbReference type="PANTHER" id="PTHR16483">
    <property type="entry name" value="GASTROKINE 1"/>
    <property type="match status" value="1"/>
</dbReference>
<dbReference type="OrthoDB" id="5977941at2759"/>
<organism evidence="8 9">
    <name type="scientific">Callipepla squamata</name>
    <name type="common">Scaled quail</name>
    <dbReference type="NCBI Taxonomy" id="9009"/>
    <lineage>
        <taxon>Eukaryota</taxon>
        <taxon>Metazoa</taxon>
        <taxon>Chordata</taxon>
        <taxon>Craniata</taxon>
        <taxon>Vertebrata</taxon>
        <taxon>Euteleostomi</taxon>
        <taxon>Archelosauria</taxon>
        <taxon>Archosauria</taxon>
        <taxon>Dinosauria</taxon>
        <taxon>Saurischia</taxon>
        <taxon>Theropoda</taxon>
        <taxon>Coelurosauria</taxon>
        <taxon>Aves</taxon>
        <taxon>Neognathae</taxon>
        <taxon>Galloanserae</taxon>
        <taxon>Galliformes</taxon>
        <taxon>Odontophoridae</taxon>
        <taxon>Callipepla</taxon>
    </lineage>
</organism>
<dbReference type="EMBL" id="MCFN01000590">
    <property type="protein sequence ID" value="OXB56947.1"/>
    <property type="molecule type" value="Genomic_DNA"/>
</dbReference>
<dbReference type="InterPro" id="IPR007084">
    <property type="entry name" value="BRICHOS_dom"/>
</dbReference>
<evidence type="ECO:0000256" key="5">
    <source>
        <dbReference type="ARBA" id="ARBA00070177"/>
    </source>
</evidence>